<keyword evidence="3" id="KW-0804">Transcription</keyword>
<protein>
    <submittedName>
        <fullName evidence="5">LysR family transcriptional regulator</fullName>
    </submittedName>
</protein>
<feature type="non-terminal residue" evidence="5">
    <location>
        <position position="78"/>
    </location>
</feature>
<comment type="caution">
    <text evidence="5">The sequence shown here is derived from an EMBL/GenBank/DDBJ whole genome shotgun (WGS) entry which is preliminary data.</text>
</comment>
<dbReference type="Proteomes" id="UP000623967">
    <property type="component" value="Unassembled WGS sequence"/>
</dbReference>
<gene>
    <name evidence="5" type="ORF">JK635_18920</name>
</gene>
<dbReference type="InterPro" id="IPR036388">
    <property type="entry name" value="WH-like_DNA-bd_sf"/>
</dbReference>
<organism evidence="5 6">
    <name type="scientific">Neobacillus paridis</name>
    <dbReference type="NCBI Taxonomy" id="2803862"/>
    <lineage>
        <taxon>Bacteria</taxon>
        <taxon>Bacillati</taxon>
        <taxon>Bacillota</taxon>
        <taxon>Bacilli</taxon>
        <taxon>Bacillales</taxon>
        <taxon>Bacillaceae</taxon>
        <taxon>Neobacillus</taxon>
    </lineage>
</organism>
<evidence type="ECO:0000313" key="5">
    <source>
        <dbReference type="EMBL" id="MBL4954240.1"/>
    </source>
</evidence>
<dbReference type="InterPro" id="IPR036390">
    <property type="entry name" value="WH_DNA-bd_sf"/>
</dbReference>
<dbReference type="Pfam" id="PF00126">
    <property type="entry name" value="HTH_1"/>
    <property type="match status" value="1"/>
</dbReference>
<dbReference type="SUPFAM" id="SSF46785">
    <property type="entry name" value="Winged helix' DNA-binding domain"/>
    <property type="match status" value="1"/>
</dbReference>
<keyword evidence="6" id="KW-1185">Reference proteome</keyword>
<evidence type="ECO:0000256" key="3">
    <source>
        <dbReference type="ARBA" id="ARBA00023163"/>
    </source>
</evidence>
<dbReference type="Gene3D" id="1.10.10.10">
    <property type="entry name" value="Winged helix-like DNA-binding domain superfamily/Winged helix DNA-binding domain"/>
    <property type="match status" value="1"/>
</dbReference>
<dbReference type="InterPro" id="IPR050389">
    <property type="entry name" value="LysR-type_TF"/>
</dbReference>
<dbReference type="EMBL" id="JAESWB010000291">
    <property type="protein sequence ID" value="MBL4954240.1"/>
    <property type="molecule type" value="Genomic_DNA"/>
</dbReference>
<feature type="domain" description="HTH lysR-type" evidence="4">
    <location>
        <begin position="7"/>
        <end position="64"/>
    </location>
</feature>
<evidence type="ECO:0000256" key="1">
    <source>
        <dbReference type="ARBA" id="ARBA00023015"/>
    </source>
</evidence>
<proteinExistence type="predicted"/>
<dbReference type="PROSITE" id="PS50931">
    <property type="entry name" value="HTH_LYSR"/>
    <property type="match status" value="1"/>
</dbReference>
<reference evidence="5 6" key="1">
    <citation type="submission" date="2021-01" db="EMBL/GenBank/DDBJ databases">
        <title>Genome public.</title>
        <authorList>
            <person name="Liu C."/>
            <person name="Sun Q."/>
        </authorList>
    </citation>
    <scope>NUCLEOTIDE SEQUENCE [LARGE SCALE GENOMIC DNA]</scope>
    <source>
        <strain evidence="5 6">YIM B02564</strain>
    </source>
</reference>
<evidence type="ECO:0000259" key="4">
    <source>
        <dbReference type="PROSITE" id="PS50931"/>
    </source>
</evidence>
<dbReference type="PANTHER" id="PTHR30118">
    <property type="entry name" value="HTH-TYPE TRANSCRIPTIONAL REGULATOR LEUO-RELATED"/>
    <property type="match status" value="1"/>
</dbReference>
<keyword evidence="1" id="KW-0805">Transcription regulation</keyword>
<dbReference type="InterPro" id="IPR000847">
    <property type="entry name" value="LysR_HTH_N"/>
</dbReference>
<sequence length="78" mass="8653">MRDVADIDLNLLVVFHQLYQLRHVSLVARRLGLSQPTVSNALARLRKTFGDELFVRTAQGMQPTPGADRIAEPVGQAL</sequence>
<accession>A0ABS1TWE7</accession>
<dbReference type="PANTHER" id="PTHR30118:SF15">
    <property type="entry name" value="TRANSCRIPTIONAL REGULATORY PROTEIN"/>
    <property type="match status" value="1"/>
</dbReference>
<evidence type="ECO:0000256" key="2">
    <source>
        <dbReference type="ARBA" id="ARBA00023125"/>
    </source>
</evidence>
<keyword evidence="2" id="KW-0238">DNA-binding</keyword>
<evidence type="ECO:0000313" key="6">
    <source>
        <dbReference type="Proteomes" id="UP000623967"/>
    </source>
</evidence>
<name>A0ABS1TWE7_9BACI</name>
<dbReference type="PRINTS" id="PR00039">
    <property type="entry name" value="HTHLYSR"/>
</dbReference>